<feature type="region of interest" description="Disordered" evidence="14">
    <location>
        <begin position="483"/>
        <end position="506"/>
    </location>
</feature>
<feature type="region of interest" description="Disordered" evidence="14">
    <location>
        <begin position="156"/>
        <end position="283"/>
    </location>
</feature>
<evidence type="ECO:0000259" key="15">
    <source>
        <dbReference type="PROSITE" id="PS51030"/>
    </source>
</evidence>
<evidence type="ECO:0000256" key="14">
    <source>
        <dbReference type="SAM" id="MobiDB-lite"/>
    </source>
</evidence>
<comment type="similarity">
    <text evidence="13">Belongs to the nuclear hormone receptor family.</text>
</comment>
<evidence type="ECO:0000256" key="5">
    <source>
        <dbReference type="ARBA" id="ARBA00023015"/>
    </source>
</evidence>
<feature type="compositionally biased region" description="Basic residues" evidence="14">
    <location>
        <begin position="112"/>
        <end position="130"/>
    </location>
</feature>
<organism evidence="17">
    <name type="scientific">Lepeophtheirus salmonis</name>
    <name type="common">Salmon louse</name>
    <name type="synonym">Caligus salmonis</name>
    <dbReference type="NCBI Taxonomy" id="72036"/>
    <lineage>
        <taxon>Eukaryota</taxon>
        <taxon>Metazoa</taxon>
        <taxon>Ecdysozoa</taxon>
        <taxon>Arthropoda</taxon>
        <taxon>Crustacea</taxon>
        <taxon>Multicrustacea</taxon>
        <taxon>Hexanauplia</taxon>
        <taxon>Copepoda</taxon>
        <taxon>Siphonostomatoida</taxon>
        <taxon>Caligidae</taxon>
        <taxon>Lepeophtheirus</taxon>
    </lineage>
</organism>
<feature type="compositionally biased region" description="Low complexity" evidence="14">
    <location>
        <begin position="1"/>
        <end position="10"/>
    </location>
</feature>
<feature type="compositionally biased region" description="Low complexity" evidence="14">
    <location>
        <begin position="187"/>
        <end position="227"/>
    </location>
</feature>
<feature type="region of interest" description="Disordered" evidence="14">
    <location>
        <begin position="334"/>
        <end position="388"/>
    </location>
</feature>
<dbReference type="InterPro" id="IPR035500">
    <property type="entry name" value="NHR-like_dom_sf"/>
</dbReference>
<dbReference type="GO" id="GO:0008270">
    <property type="term" value="F:zinc ion binding"/>
    <property type="evidence" value="ECO:0007669"/>
    <property type="project" value="UniProtKB-KW"/>
</dbReference>
<evidence type="ECO:0000256" key="12">
    <source>
        <dbReference type="ARBA" id="ARBA00075617"/>
    </source>
</evidence>
<dbReference type="FunFam" id="3.30.50.10:FF:000009">
    <property type="entry name" value="nuclear receptor subfamily 4 group A member 2"/>
    <property type="match status" value="1"/>
</dbReference>
<comment type="subcellular location">
    <subcellularLocation>
        <location evidence="1 13">Nucleus</location>
    </subcellularLocation>
</comment>
<dbReference type="Gene3D" id="3.30.50.10">
    <property type="entry name" value="Erythroid Transcription Factor GATA-1, subunit A"/>
    <property type="match status" value="1"/>
</dbReference>
<feature type="compositionally biased region" description="Polar residues" evidence="14">
    <location>
        <begin position="134"/>
        <end position="143"/>
    </location>
</feature>
<evidence type="ECO:0000256" key="7">
    <source>
        <dbReference type="ARBA" id="ARBA00023163"/>
    </source>
</evidence>
<dbReference type="SUPFAM" id="SSF48508">
    <property type="entry name" value="Nuclear receptor ligand-binding domain"/>
    <property type="match status" value="1"/>
</dbReference>
<dbReference type="GO" id="GO:0000978">
    <property type="term" value="F:RNA polymerase II cis-regulatory region sequence-specific DNA binding"/>
    <property type="evidence" value="ECO:0007669"/>
    <property type="project" value="TreeGrafter"/>
</dbReference>
<feature type="compositionally biased region" description="Pro residues" evidence="14">
    <location>
        <begin position="166"/>
        <end position="175"/>
    </location>
</feature>
<feature type="compositionally biased region" description="Low complexity" evidence="14">
    <location>
        <begin position="265"/>
        <end position="282"/>
    </location>
</feature>
<feature type="compositionally biased region" description="Low complexity" evidence="14">
    <location>
        <begin position="334"/>
        <end position="353"/>
    </location>
</feature>
<feature type="region of interest" description="Disordered" evidence="14">
    <location>
        <begin position="1"/>
        <end position="50"/>
    </location>
</feature>
<evidence type="ECO:0000256" key="10">
    <source>
        <dbReference type="ARBA" id="ARBA00065130"/>
    </source>
</evidence>
<dbReference type="Gene3D" id="1.10.565.10">
    <property type="entry name" value="Retinoid X Receptor"/>
    <property type="match status" value="1"/>
</dbReference>
<keyword evidence="7 13" id="KW-0804">Transcription</keyword>
<evidence type="ECO:0000256" key="6">
    <source>
        <dbReference type="ARBA" id="ARBA00023125"/>
    </source>
</evidence>
<evidence type="ECO:0000259" key="16">
    <source>
        <dbReference type="PROSITE" id="PS51843"/>
    </source>
</evidence>
<feature type="compositionally biased region" description="Low complexity" evidence="14">
    <location>
        <begin position="100"/>
        <end position="111"/>
    </location>
</feature>
<evidence type="ECO:0000256" key="13">
    <source>
        <dbReference type="RuleBase" id="RU004334"/>
    </source>
</evidence>
<evidence type="ECO:0000256" key="1">
    <source>
        <dbReference type="ARBA" id="ARBA00004123"/>
    </source>
</evidence>
<dbReference type="InterPro" id="IPR001628">
    <property type="entry name" value="Znf_hrmn_rcpt"/>
</dbReference>
<evidence type="ECO:0000256" key="3">
    <source>
        <dbReference type="ARBA" id="ARBA00022771"/>
    </source>
</evidence>
<keyword evidence="5 13" id="KW-0805">Transcription regulation</keyword>
<evidence type="ECO:0000256" key="4">
    <source>
        <dbReference type="ARBA" id="ARBA00022833"/>
    </source>
</evidence>
<dbReference type="SMART" id="SM00430">
    <property type="entry name" value="HOLI"/>
    <property type="match status" value="1"/>
</dbReference>
<evidence type="ECO:0000256" key="11">
    <source>
        <dbReference type="ARBA" id="ARBA00071265"/>
    </source>
</evidence>
<reference evidence="17" key="1">
    <citation type="journal article" date="2016" name="Mol. Biochem. Parasitol.">
        <title>The ecdysone receptor (EcR) is a major regulator of tissue development and growth in the marine salmonid ectoparasite, Lepeophtheirus salmonis (Copepoda, Caligidae).</title>
        <authorList>
            <person name="Sandlund L."/>
            <person name="Nilsen F."/>
            <person name="Male R."/>
            <person name="Dalvin S."/>
        </authorList>
    </citation>
    <scope>NUCLEOTIDE SEQUENCE</scope>
</reference>
<evidence type="ECO:0000256" key="9">
    <source>
        <dbReference type="ARBA" id="ARBA00023242"/>
    </source>
</evidence>
<dbReference type="Pfam" id="PF00104">
    <property type="entry name" value="Hormone_recep"/>
    <property type="match status" value="1"/>
</dbReference>
<dbReference type="PANTHER" id="PTHR24085">
    <property type="entry name" value="NUCLEAR HORMONE RECEPTOR"/>
    <property type="match status" value="1"/>
</dbReference>
<dbReference type="InterPro" id="IPR003070">
    <property type="entry name" value="NR4A1-3"/>
</dbReference>
<keyword evidence="6 13" id="KW-0238">DNA-binding</keyword>
<dbReference type="SMART" id="SM00399">
    <property type="entry name" value="ZnF_C4"/>
    <property type="match status" value="1"/>
</dbReference>
<evidence type="ECO:0000313" key="17">
    <source>
        <dbReference type="EMBL" id="ANQ45198.1"/>
    </source>
</evidence>
<dbReference type="PRINTS" id="PR00047">
    <property type="entry name" value="STROIDFINGER"/>
</dbReference>
<dbReference type="InterPro" id="IPR001723">
    <property type="entry name" value="Nuclear_hrmn_rcpt"/>
</dbReference>
<dbReference type="GO" id="GO:0005667">
    <property type="term" value="C:transcription regulator complex"/>
    <property type="evidence" value="ECO:0007669"/>
    <property type="project" value="TreeGrafter"/>
</dbReference>
<protein>
    <recommendedName>
        <fullName evidence="11">Probable nuclear hormone receptor HR38</fullName>
    </recommendedName>
    <alternativeName>
        <fullName evidence="12">Nuclear receptor subfamily 4 group A member 4</fullName>
    </alternativeName>
</protein>
<feature type="region of interest" description="Disordered" evidence="14">
    <location>
        <begin position="73"/>
        <end position="144"/>
    </location>
</feature>
<dbReference type="InterPro" id="IPR000536">
    <property type="entry name" value="Nucl_hrmn_rcpt_lig-bd"/>
</dbReference>
<keyword evidence="9 13" id="KW-0539">Nucleus</keyword>
<sequence length="750" mass="82217">MLLLQHQQQSIHHHHNIHHSSSSNINASTHGSQQTSAQQQSNFGSSSSGSSATFADVLSSSYGISLTDYGDEGDLNPGSSHHGLIESLGGNYGSANPALGHHPQQQVAPAAQHHHHPGHHPQQQQHHHHHGESSYESYDSIPNTFHGEFITRPIDYQGARGRSSPPTGPLVPPPSSSSNAGSPVTHSPGPIIVPSSPSHLLPSFLDTYNRQQYEQQQQQQAQQQHQQVVGVPQPTTLEPRYPFKTELPEAKPICSTFPPPPPSCSSPSSTPTTSSSAFTSSPYQTGGGSNFLLKKEPIYTCTTAFVPNIAPNSPYQSNSSTNYYHSPSSPSYFSSSSANNTASGSSNNPPTNNFDRPIVARKTSAPRASTSTSQGSGDAVSKLSIRVPLGPPPPSLSSECSPNKASLLCAVCGDNAACQHYGVRTCEGCKGFFKRTVQKNAKYVCLADKNCPVDKRRRNRCQFCRFQKCLAVGMVKEVVRTDSLKGRRGRLPSKPKSPTESPPSPPVSLITALVRAHIDTSPDMNNLDYSQFVETSIEDERDSKENMLANEAIKIGQFYHVLTSSIEVIRNFCERIPGISELSLNDRDLLFQTSCLELFVLRLAYRSNPDSDRYTFCNGVVLHVSQCEQTFGDWLNGINEFARGLHSMELDISAFSCLCGLILVNERHGLSDPKKVESIENKIINSLKDHVTYNPEAQKKEHYMTRILDRLPALRSLSMQGLQRIFFLKWEDLVPAPPLIEKMFASSIPF</sequence>
<dbReference type="PROSITE" id="PS51843">
    <property type="entry name" value="NR_LBD"/>
    <property type="match status" value="1"/>
</dbReference>
<evidence type="ECO:0000256" key="2">
    <source>
        <dbReference type="ARBA" id="ARBA00022723"/>
    </source>
</evidence>
<feature type="domain" description="Nuclear receptor" evidence="15">
    <location>
        <begin position="406"/>
        <end position="481"/>
    </location>
</feature>
<dbReference type="Pfam" id="PF00105">
    <property type="entry name" value="zf-C4"/>
    <property type="match status" value="1"/>
</dbReference>
<feature type="compositionally biased region" description="Low complexity" evidence="14">
    <location>
        <begin position="36"/>
        <end position="50"/>
    </location>
</feature>
<proteinExistence type="evidence at transcript level"/>
<dbReference type="PROSITE" id="PS00031">
    <property type="entry name" value="NUCLEAR_REC_DBD_1"/>
    <property type="match status" value="1"/>
</dbReference>
<dbReference type="SUPFAM" id="SSF57716">
    <property type="entry name" value="Glucocorticoid receptor-like (DNA-binding domain)"/>
    <property type="match status" value="1"/>
</dbReference>
<accession>A0A1B1FHJ9</accession>
<dbReference type="PRINTS" id="PR00398">
    <property type="entry name" value="STRDHORMONER"/>
</dbReference>
<dbReference type="GO" id="GO:0004879">
    <property type="term" value="F:nuclear receptor activity"/>
    <property type="evidence" value="ECO:0007669"/>
    <property type="project" value="InterPro"/>
</dbReference>
<dbReference type="InterPro" id="IPR013088">
    <property type="entry name" value="Znf_NHR/GATA"/>
</dbReference>
<keyword evidence="2 13" id="KW-0479">Metal-binding</keyword>
<comment type="subunit">
    <text evidence="10">Forms a heterodimer with USP.</text>
</comment>
<dbReference type="PRINTS" id="PR01284">
    <property type="entry name" value="NUCLEARECPTR"/>
</dbReference>
<dbReference type="GO" id="GO:0035259">
    <property type="term" value="F:nuclear glucocorticoid receptor binding"/>
    <property type="evidence" value="ECO:0007669"/>
    <property type="project" value="TreeGrafter"/>
</dbReference>
<dbReference type="AlphaFoldDB" id="A0A1B1FHJ9"/>
<keyword evidence="8 13" id="KW-0675">Receptor</keyword>
<feature type="compositionally biased region" description="Polar residues" evidence="14">
    <location>
        <begin position="366"/>
        <end position="376"/>
    </location>
</feature>
<dbReference type="PANTHER" id="PTHR24085:SF4">
    <property type="entry name" value="NUCLEAR HORMONE RECEPTOR HR38-RELATED"/>
    <property type="match status" value="1"/>
</dbReference>
<keyword evidence="4 13" id="KW-0862">Zinc</keyword>
<dbReference type="CDD" id="cd06969">
    <property type="entry name" value="NR_DBD_NGFI-B"/>
    <property type="match status" value="1"/>
</dbReference>
<evidence type="ECO:0000256" key="8">
    <source>
        <dbReference type="ARBA" id="ARBA00023170"/>
    </source>
</evidence>
<name>A0A1B1FHJ9_LEPSM</name>
<dbReference type="GO" id="GO:0071376">
    <property type="term" value="P:cellular response to corticotropin-releasing hormone stimulus"/>
    <property type="evidence" value="ECO:0007669"/>
    <property type="project" value="TreeGrafter"/>
</dbReference>
<keyword evidence="3 13" id="KW-0863">Zinc-finger</keyword>
<feature type="domain" description="NR LBD" evidence="16">
    <location>
        <begin position="505"/>
        <end position="747"/>
    </location>
</feature>
<dbReference type="PROSITE" id="PS51030">
    <property type="entry name" value="NUCLEAR_REC_DBD_2"/>
    <property type="match status" value="1"/>
</dbReference>
<dbReference type="EMBL" id="KX349433">
    <property type="protein sequence ID" value="ANQ45198.1"/>
    <property type="molecule type" value="mRNA"/>
</dbReference>
<dbReference type="GO" id="GO:0005634">
    <property type="term" value="C:nucleus"/>
    <property type="evidence" value="ECO:0007669"/>
    <property type="project" value="UniProtKB-SubCell"/>
</dbReference>